<dbReference type="OrthoDB" id="5548448at2759"/>
<dbReference type="InterPro" id="IPR011989">
    <property type="entry name" value="ARM-like"/>
</dbReference>
<dbReference type="PANTHER" id="PTHR12596:SF1">
    <property type="entry name" value="EXPORTIN-4"/>
    <property type="match status" value="1"/>
</dbReference>
<dbReference type="InterPro" id="IPR044189">
    <property type="entry name" value="XPO4/7-like"/>
</dbReference>
<dbReference type="InterPro" id="IPR016024">
    <property type="entry name" value="ARM-type_fold"/>
</dbReference>
<evidence type="ECO:0000256" key="2">
    <source>
        <dbReference type="ARBA" id="ARBA00004496"/>
    </source>
</evidence>
<evidence type="ECO:0000256" key="4">
    <source>
        <dbReference type="ARBA" id="ARBA00022448"/>
    </source>
</evidence>
<keyword evidence="4" id="KW-0813">Transport</keyword>
<evidence type="ECO:0000256" key="5">
    <source>
        <dbReference type="ARBA" id="ARBA00022490"/>
    </source>
</evidence>
<sequence>MAEEVLRELEAAAQIVLAPPNLISSEQRQSAEAVFLNFRKTKSPYQLCQQILELSSVDYILFETAGLIKTALIQEWTTLEKSDVSSLRQYLLHYVISKPTLAPYVRTRILQVFAIIVKRGSVDDFGIERSRIMSEIENLIKSGNLPNQILGCNILSAILQEYATTAKSSDIGLTWEVHFKAKKHFELSDMKRIFKFCIEVFGELIKKDFDESTLPLVKSLLSMVESILVWPFIEVNLPKKLLLKSMCEVYESGNNPPLRLNVQWQDVILDAAVLDLFFTLYWKVRSNPQLAHHAMNCLIQLASLHGRILGVEEVKVQYLTNYMQRFLKLVLSIEIGDQEANGITNIIRKINYFFQSSLKSLPEDLYKPFLEQLTRLTCLFIECAAQEESIRADDCLYMEAMEHMFEVWSCMLYSAFEFPSDFCKQSSIQIFNTYLRCHLSSPEGVRNAGGKSLSEEVADVEDDDKVKFKEQLQIVGNFGRQVPDHSLPLLAQLLEDRIHKLRDNLNNMVGQNESSSRPASMDELYEDLHWLILITGHVLCMESEGETALVPLEITRCSMKQSREGNVDVNRTLEFLVSSQNVQSDISSPTDSIDRVIRLITGVFRLCTIEKTAISIHLENILSPELSSTIIWFLHRWSEIYLLPTETYYSELSTTLLHAFGEDSPGALWSMNFLLDKIICNINAFKSEPALVDETIKLLISLVNSRTRASCLSKSEQFTYIIELAMKEQYDFPQIIKRGLMCAVVHAGSVVQNTERSYWSRTLECLQNRYTQLTSSENFMSSYHEERFKVQIIDILESCIGVVQGAESPIVTPVYQHTFPILAGLPKILSLYHNYQDIVQLILELFSEYTKILFFLSEVDCIRVYRTCVQAMETYARCNSHRLTVDSTAEEDSFQDILLLMRLLTNLLIKDLFNLNHEVSQPFSQGASAQPVTELIPSTDVFLYGLNIIMPMMTMDLLKFPSLCLQYFKMIAFVCDLCPEKVCELPVKLLQQLLASVELGLYSFGNEVASLCCDTIQALTKHIHKEVTQGRRRKDIMAPFLNLLISLILSHQMDSDLISNASTPLYHLIYCYQEQYQQLVQNIVSSQTDPQVAQRLANAFTELTTDIDFSMDLNNRPQRLKFKSNFDKFVVNVQGFLMVK</sequence>
<dbReference type="Pfam" id="PF25795">
    <property type="entry name" value="TPR_XPO7"/>
    <property type="match status" value="1"/>
</dbReference>
<name>A0A6J1QPL8_9HYME</name>
<dbReference type="RefSeq" id="XP_024884404.1">
    <property type="nucleotide sequence ID" value="XM_025028636.1"/>
</dbReference>
<comment type="subcellular location">
    <subcellularLocation>
        <location evidence="2">Cytoplasm</location>
    </subcellularLocation>
    <subcellularLocation>
        <location evidence="1">Nucleus</location>
    </subcellularLocation>
</comment>
<evidence type="ECO:0000313" key="10">
    <source>
        <dbReference type="Proteomes" id="UP000504618"/>
    </source>
</evidence>
<feature type="domain" description="Exportin-7/Ran-binding protein 17 TPR repeats" evidence="9">
    <location>
        <begin position="589"/>
        <end position="732"/>
    </location>
</feature>
<dbReference type="Gene3D" id="1.25.10.10">
    <property type="entry name" value="Leucine-rich Repeat Variant"/>
    <property type="match status" value="2"/>
</dbReference>
<evidence type="ECO:0000256" key="7">
    <source>
        <dbReference type="ARBA" id="ARBA00023242"/>
    </source>
</evidence>
<keyword evidence="5" id="KW-0963">Cytoplasm</keyword>
<evidence type="ECO:0000256" key="6">
    <source>
        <dbReference type="ARBA" id="ARBA00022927"/>
    </source>
</evidence>
<dbReference type="GeneID" id="112462712"/>
<proteinExistence type="inferred from homology"/>
<evidence type="ECO:0000256" key="8">
    <source>
        <dbReference type="ARBA" id="ARBA00040444"/>
    </source>
</evidence>
<dbReference type="PANTHER" id="PTHR12596">
    <property type="entry name" value="EXPORTIN 4,7-RELATED"/>
    <property type="match status" value="1"/>
</dbReference>
<keyword evidence="6" id="KW-0653">Protein transport</keyword>
<dbReference type="AlphaFoldDB" id="A0A6J1QPL8"/>
<evidence type="ECO:0000259" key="9">
    <source>
        <dbReference type="Pfam" id="PF25795"/>
    </source>
</evidence>
<organism evidence="10 11">
    <name type="scientific">Temnothorax curvispinosus</name>
    <dbReference type="NCBI Taxonomy" id="300111"/>
    <lineage>
        <taxon>Eukaryota</taxon>
        <taxon>Metazoa</taxon>
        <taxon>Ecdysozoa</taxon>
        <taxon>Arthropoda</taxon>
        <taxon>Hexapoda</taxon>
        <taxon>Insecta</taxon>
        <taxon>Pterygota</taxon>
        <taxon>Neoptera</taxon>
        <taxon>Endopterygota</taxon>
        <taxon>Hymenoptera</taxon>
        <taxon>Apocrita</taxon>
        <taxon>Aculeata</taxon>
        <taxon>Formicoidea</taxon>
        <taxon>Formicidae</taxon>
        <taxon>Myrmicinae</taxon>
        <taxon>Temnothorax</taxon>
    </lineage>
</organism>
<reference evidence="11" key="1">
    <citation type="submission" date="2025-08" db="UniProtKB">
        <authorList>
            <consortium name="RefSeq"/>
        </authorList>
    </citation>
    <scope>IDENTIFICATION</scope>
    <source>
        <tissue evidence="11">Whole body</tissue>
    </source>
</reference>
<comment type="similarity">
    <text evidence="3">Belongs to the exportin family.</text>
</comment>
<keyword evidence="7" id="KW-0539">Nucleus</keyword>
<dbReference type="GO" id="GO:0005737">
    <property type="term" value="C:cytoplasm"/>
    <property type="evidence" value="ECO:0007669"/>
    <property type="project" value="UniProtKB-SubCell"/>
</dbReference>
<dbReference type="SUPFAM" id="SSF48371">
    <property type="entry name" value="ARM repeat"/>
    <property type="match status" value="1"/>
</dbReference>
<dbReference type="GO" id="GO:0006611">
    <property type="term" value="P:protein export from nucleus"/>
    <property type="evidence" value="ECO:0007669"/>
    <property type="project" value="TreeGrafter"/>
</dbReference>
<dbReference type="Proteomes" id="UP000504618">
    <property type="component" value="Unplaced"/>
</dbReference>
<evidence type="ECO:0000256" key="3">
    <source>
        <dbReference type="ARBA" id="ARBA00009466"/>
    </source>
</evidence>
<keyword evidence="10" id="KW-1185">Reference proteome</keyword>
<evidence type="ECO:0000256" key="1">
    <source>
        <dbReference type="ARBA" id="ARBA00004123"/>
    </source>
</evidence>
<dbReference type="InterPro" id="IPR057947">
    <property type="entry name" value="TPR_XPO7/RBP17"/>
</dbReference>
<gene>
    <name evidence="11" type="primary">LOC112462712</name>
</gene>
<protein>
    <recommendedName>
        <fullName evidence="8">Exportin-4</fullName>
    </recommendedName>
</protein>
<accession>A0A6J1QPL8</accession>
<dbReference type="GO" id="GO:0005049">
    <property type="term" value="F:nuclear export signal receptor activity"/>
    <property type="evidence" value="ECO:0007669"/>
    <property type="project" value="InterPro"/>
</dbReference>
<evidence type="ECO:0000313" key="11">
    <source>
        <dbReference type="RefSeq" id="XP_024884404.1"/>
    </source>
</evidence>
<dbReference type="GO" id="GO:0005643">
    <property type="term" value="C:nuclear pore"/>
    <property type="evidence" value="ECO:0007669"/>
    <property type="project" value="TreeGrafter"/>
</dbReference>